<dbReference type="AlphaFoldDB" id="A0A0M9AFM3"/>
<sequence>MYKQPREAHEARVYTRAYRVYGLIYLVPGAGTADLLNAERAYRPVTGALVYTPGFRHPPEARELKASTGFLALRKERIQWVAGGRPSEPRTSPGLLERRRLAFLFGDYLLAGELQVPKGARLSDFLSQAKPFQTLLEANLYALTPDKPIVDLEPLERFPFVTVNLRLVEAIAEAPGGAQDPRLTLFG</sequence>
<gene>
    <name evidence="1" type="ORF">BVI061214_01609</name>
</gene>
<proteinExistence type="predicted"/>
<dbReference type="PATRIC" id="fig|271.14.peg.1682"/>
<reference evidence="1 2" key="1">
    <citation type="submission" date="2015-07" db="EMBL/GenBank/DDBJ databases">
        <authorList>
            <person name="Noorani M."/>
        </authorList>
    </citation>
    <scope>NUCLEOTIDE SEQUENCE [LARGE SCALE GENOMIC DNA]</scope>
    <source>
        <strain evidence="2">ATCC 25104 / DSM 625 / JCM 10724 / NBRC 103206 / NCIMB 11243 / YT-1</strain>
    </source>
</reference>
<dbReference type="RefSeq" id="WP_053767987.1">
    <property type="nucleotide sequence ID" value="NZ_LHCI01000106.1"/>
</dbReference>
<comment type="caution">
    <text evidence="1">The sequence shown here is derived from an EMBL/GenBank/DDBJ whole genome shotgun (WGS) entry which is preliminary data.</text>
</comment>
<dbReference type="Proteomes" id="UP000037685">
    <property type="component" value="Unassembled WGS sequence"/>
</dbReference>
<dbReference type="InterPro" id="IPR049210">
    <property type="entry name" value="DUF6812"/>
</dbReference>
<accession>A0A0M9AFM3</accession>
<name>A0A0M9AFM3_THEAQ</name>
<evidence type="ECO:0000313" key="2">
    <source>
        <dbReference type="Proteomes" id="UP000037685"/>
    </source>
</evidence>
<dbReference type="Pfam" id="PF20660">
    <property type="entry name" value="DUF6812"/>
    <property type="match status" value="2"/>
</dbReference>
<protein>
    <submittedName>
        <fullName evidence="1">Uncharacterized protein</fullName>
    </submittedName>
</protein>
<evidence type="ECO:0000313" key="1">
    <source>
        <dbReference type="EMBL" id="KOX90418.1"/>
    </source>
</evidence>
<dbReference type="EMBL" id="LHCI01000106">
    <property type="protein sequence ID" value="KOX90418.1"/>
    <property type="molecule type" value="Genomic_DNA"/>
</dbReference>
<organism evidence="1 2">
    <name type="scientific">Thermus aquaticus</name>
    <dbReference type="NCBI Taxonomy" id="271"/>
    <lineage>
        <taxon>Bacteria</taxon>
        <taxon>Thermotogati</taxon>
        <taxon>Deinococcota</taxon>
        <taxon>Deinococci</taxon>
        <taxon>Thermales</taxon>
        <taxon>Thermaceae</taxon>
        <taxon>Thermus</taxon>
    </lineage>
</organism>